<accession>A0A932YXH0</accession>
<evidence type="ECO:0000259" key="1">
    <source>
        <dbReference type="Pfam" id="PF01230"/>
    </source>
</evidence>
<dbReference type="EMBL" id="JACQMI010000013">
    <property type="protein sequence ID" value="MBI4132885.1"/>
    <property type="molecule type" value="Genomic_DNA"/>
</dbReference>
<name>A0A932YXH0_9BACT</name>
<dbReference type="GO" id="GO:0003824">
    <property type="term" value="F:catalytic activity"/>
    <property type="evidence" value="ECO:0007669"/>
    <property type="project" value="InterPro"/>
</dbReference>
<dbReference type="Gene3D" id="3.30.428.10">
    <property type="entry name" value="HIT-like"/>
    <property type="match status" value="1"/>
</dbReference>
<dbReference type="InterPro" id="IPR011146">
    <property type="entry name" value="HIT-like"/>
</dbReference>
<dbReference type="InterPro" id="IPR036265">
    <property type="entry name" value="HIT-like_sf"/>
</dbReference>
<protein>
    <submittedName>
        <fullName evidence="2">HIT domain-containing protein</fullName>
    </submittedName>
</protein>
<reference evidence="2" key="1">
    <citation type="submission" date="2020-07" db="EMBL/GenBank/DDBJ databases">
        <title>Huge and variable diversity of episymbiotic CPR bacteria and DPANN archaea in groundwater ecosystems.</title>
        <authorList>
            <person name="He C.Y."/>
            <person name="Keren R."/>
            <person name="Whittaker M."/>
            <person name="Farag I.F."/>
            <person name="Doudna J."/>
            <person name="Cate J.H.D."/>
            <person name="Banfield J.F."/>
        </authorList>
    </citation>
    <scope>NUCLEOTIDE SEQUENCE</scope>
    <source>
        <strain evidence="2">NC_groundwater_1225_Ag_S-0.1um_56_177</strain>
    </source>
</reference>
<dbReference type="Pfam" id="PF01230">
    <property type="entry name" value="HIT"/>
    <property type="match status" value="1"/>
</dbReference>
<feature type="domain" description="HIT" evidence="1">
    <location>
        <begin position="60"/>
        <end position="128"/>
    </location>
</feature>
<evidence type="ECO:0000313" key="2">
    <source>
        <dbReference type="EMBL" id="MBI4132885.1"/>
    </source>
</evidence>
<organism evidence="2 3">
    <name type="scientific">Candidatus Sungiibacteriota bacterium</name>
    <dbReference type="NCBI Taxonomy" id="2750080"/>
    <lineage>
        <taxon>Bacteria</taxon>
        <taxon>Candidatus Sungiibacteriota</taxon>
    </lineage>
</organism>
<comment type="caution">
    <text evidence="2">The sequence shown here is derived from an EMBL/GenBank/DDBJ whole genome shotgun (WGS) entry which is preliminary data.</text>
</comment>
<sequence>MKKQFVQKSFAKSREYRTVLTAIEKTRRCPFCKENFKYHTRPILKRSGGWMATENSWPYPETRVHCLLISEKHRERFGDLTPNDLKAVMRLTNWLIQRYRISGGGLALRFGDPRFTGATVRHLHFQLIQPARRQNGRVATVHFPIG</sequence>
<gene>
    <name evidence="2" type="ORF">HY473_02265</name>
</gene>
<proteinExistence type="predicted"/>
<dbReference type="Proteomes" id="UP000756703">
    <property type="component" value="Unassembled WGS sequence"/>
</dbReference>
<dbReference type="SUPFAM" id="SSF54197">
    <property type="entry name" value="HIT-like"/>
    <property type="match status" value="1"/>
</dbReference>
<dbReference type="AlphaFoldDB" id="A0A932YXH0"/>
<evidence type="ECO:0000313" key="3">
    <source>
        <dbReference type="Proteomes" id="UP000756703"/>
    </source>
</evidence>